<feature type="compositionally biased region" description="Polar residues" evidence="6">
    <location>
        <begin position="320"/>
        <end position="330"/>
    </location>
</feature>
<organism evidence="9 10">
    <name type="scientific">Streptomyces kaniharaensis</name>
    <dbReference type="NCBI Taxonomy" id="212423"/>
    <lineage>
        <taxon>Bacteria</taxon>
        <taxon>Bacillati</taxon>
        <taxon>Actinomycetota</taxon>
        <taxon>Actinomycetes</taxon>
        <taxon>Kitasatosporales</taxon>
        <taxon>Streptomycetaceae</taxon>
        <taxon>Streptomyces</taxon>
    </lineage>
</organism>
<feature type="transmembrane region" description="Helical" evidence="7">
    <location>
        <begin position="244"/>
        <end position="265"/>
    </location>
</feature>
<dbReference type="InterPro" id="IPR037185">
    <property type="entry name" value="EmrE-like"/>
</dbReference>
<dbReference type="PANTHER" id="PTHR32322">
    <property type="entry name" value="INNER MEMBRANE TRANSPORTER"/>
    <property type="match status" value="1"/>
</dbReference>
<keyword evidence="3 7" id="KW-0812">Transmembrane</keyword>
<feature type="transmembrane region" description="Helical" evidence="7">
    <location>
        <begin position="97"/>
        <end position="117"/>
    </location>
</feature>
<dbReference type="EMBL" id="WBOF01000001">
    <property type="protein sequence ID" value="MQS11345.1"/>
    <property type="molecule type" value="Genomic_DNA"/>
</dbReference>
<dbReference type="AlphaFoldDB" id="A0A6N7KKP8"/>
<feature type="domain" description="EamA" evidence="8">
    <location>
        <begin position="40"/>
        <end position="139"/>
    </location>
</feature>
<evidence type="ECO:0000259" key="8">
    <source>
        <dbReference type="Pfam" id="PF00892"/>
    </source>
</evidence>
<sequence length="330" mass="33304">MPISDNASGAIRAATAMSLLGCSTGVTAAFAGYPLAGGQTLRYLLASLILLPLARREGPLRPRLTGRELTRLICLAGSGLYAFNLLLIAALHRSDPAVVGSVVGCTPLLLAVLGPLLAGRRPQLRLLAAAGVVVAGAAVTQGFGPGDALGFAYALGTLACEAAFSLLAVPLLPRLGPVRVSTYVTVLAVPMFAVTALAMDGTAAVRMPSGPELVALLYLATLLTCGAFLLWYGALERLGADRAGLFAGLVPVTAAVSGAVTGTGALRSGELVGAVLVGVGVCVGVRASTEQGGRRARAGRSDQVAGREESTSSRHCPVAASQQDHVGSPM</sequence>
<feature type="transmembrane region" description="Helical" evidence="7">
    <location>
        <begin position="271"/>
        <end position="289"/>
    </location>
</feature>
<feature type="transmembrane region" description="Helical" evidence="7">
    <location>
        <begin position="124"/>
        <end position="144"/>
    </location>
</feature>
<feature type="domain" description="EamA" evidence="8">
    <location>
        <begin position="150"/>
        <end position="283"/>
    </location>
</feature>
<dbReference type="RefSeq" id="WP_153459999.1">
    <property type="nucleotide sequence ID" value="NZ_WBOF01000001.1"/>
</dbReference>
<name>A0A6N7KKP8_9ACTN</name>
<evidence type="ECO:0000256" key="2">
    <source>
        <dbReference type="ARBA" id="ARBA00007362"/>
    </source>
</evidence>
<keyword evidence="10" id="KW-1185">Reference proteome</keyword>
<dbReference type="InterPro" id="IPR050638">
    <property type="entry name" value="AA-Vitamin_Transporters"/>
</dbReference>
<evidence type="ECO:0000256" key="4">
    <source>
        <dbReference type="ARBA" id="ARBA00022989"/>
    </source>
</evidence>
<evidence type="ECO:0000256" key="3">
    <source>
        <dbReference type="ARBA" id="ARBA00022692"/>
    </source>
</evidence>
<dbReference type="PANTHER" id="PTHR32322:SF2">
    <property type="entry name" value="EAMA DOMAIN-CONTAINING PROTEIN"/>
    <property type="match status" value="1"/>
</dbReference>
<dbReference type="Pfam" id="PF00892">
    <property type="entry name" value="EamA"/>
    <property type="match status" value="2"/>
</dbReference>
<evidence type="ECO:0000256" key="5">
    <source>
        <dbReference type="ARBA" id="ARBA00023136"/>
    </source>
</evidence>
<comment type="subcellular location">
    <subcellularLocation>
        <location evidence="1">Membrane</location>
        <topology evidence="1">Multi-pass membrane protein</topology>
    </subcellularLocation>
</comment>
<dbReference type="GO" id="GO:0016020">
    <property type="term" value="C:membrane"/>
    <property type="evidence" value="ECO:0007669"/>
    <property type="project" value="UniProtKB-SubCell"/>
</dbReference>
<evidence type="ECO:0000256" key="7">
    <source>
        <dbReference type="SAM" id="Phobius"/>
    </source>
</evidence>
<protein>
    <submittedName>
        <fullName evidence="9">DMT family transporter</fullName>
    </submittedName>
</protein>
<evidence type="ECO:0000313" key="9">
    <source>
        <dbReference type="EMBL" id="MQS11345.1"/>
    </source>
</evidence>
<feature type="transmembrane region" description="Helical" evidence="7">
    <location>
        <begin position="213"/>
        <end position="232"/>
    </location>
</feature>
<keyword evidence="5 7" id="KW-0472">Membrane</keyword>
<dbReference type="Proteomes" id="UP000450000">
    <property type="component" value="Unassembled WGS sequence"/>
</dbReference>
<evidence type="ECO:0000256" key="1">
    <source>
        <dbReference type="ARBA" id="ARBA00004141"/>
    </source>
</evidence>
<dbReference type="InterPro" id="IPR000620">
    <property type="entry name" value="EamA_dom"/>
</dbReference>
<gene>
    <name evidence="9" type="ORF">F7Q99_03320</name>
</gene>
<feature type="region of interest" description="Disordered" evidence="6">
    <location>
        <begin position="292"/>
        <end position="330"/>
    </location>
</feature>
<comment type="similarity">
    <text evidence="2">Belongs to the EamA transporter family.</text>
</comment>
<keyword evidence="4 7" id="KW-1133">Transmembrane helix</keyword>
<dbReference type="SUPFAM" id="SSF103481">
    <property type="entry name" value="Multidrug resistance efflux transporter EmrE"/>
    <property type="match status" value="2"/>
</dbReference>
<evidence type="ECO:0000313" key="10">
    <source>
        <dbReference type="Proteomes" id="UP000450000"/>
    </source>
</evidence>
<accession>A0A6N7KKP8</accession>
<feature type="transmembrane region" description="Helical" evidence="7">
    <location>
        <begin position="184"/>
        <end position="207"/>
    </location>
</feature>
<reference evidence="9 10" key="1">
    <citation type="submission" date="2019-09" db="EMBL/GenBank/DDBJ databases">
        <title>Genome Sequences of Streptomyces kaniharaensis ATCC 21070.</title>
        <authorList>
            <person name="Zhu W."/>
            <person name="De Crecy-Lagard V."/>
            <person name="Richards N.G."/>
        </authorList>
    </citation>
    <scope>NUCLEOTIDE SEQUENCE [LARGE SCALE GENOMIC DNA]</scope>
    <source>
        <strain evidence="9 10">SF-557</strain>
    </source>
</reference>
<comment type="caution">
    <text evidence="9">The sequence shown here is derived from an EMBL/GenBank/DDBJ whole genome shotgun (WGS) entry which is preliminary data.</text>
</comment>
<evidence type="ECO:0000256" key="6">
    <source>
        <dbReference type="SAM" id="MobiDB-lite"/>
    </source>
</evidence>
<proteinExistence type="inferred from homology"/>
<dbReference type="OrthoDB" id="5150004at2"/>
<feature type="transmembrane region" description="Helical" evidence="7">
    <location>
        <begin position="72"/>
        <end position="91"/>
    </location>
</feature>
<feature type="transmembrane region" description="Helical" evidence="7">
    <location>
        <begin position="150"/>
        <end position="172"/>
    </location>
</feature>